<dbReference type="Proteomes" id="UP000275348">
    <property type="component" value="Unassembled WGS sequence"/>
</dbReference>
<dbReference type="RefSeq" id="WP_121934828.1">
    <property type="nucleotide sequence ID" value="NZ_RDOJ01000011.1"/>
</dbReference>
<gene>
    <name evidence="2" type="ORF">EAH69_08790</name>
</gene>
<proteinExistence type="predicted"/>
<evidence type="ECO:0000313" key="2">
    <source>
        <dbReference type="EMBL" id="RLZ09101.1"/>
    </source>
</evidence>
<name>A0A3L9M8I3_9FLAO</name>
<keyword evidence="3" id="KW-1185">Reference proteome</keyword>
<keyword evidence="1" id="KW-1133">Transmembrane helix</keyword>
<accession>A0A3L9M8I3</accession>
<evidence type="ECO:0000256" key="1">
    <source>
        <dbReference type="SAM" id="Phobius"/>
    </source>
</evidence>
<dbReference type="AlphaFoldDB" id="A0A3L9M8I3"/>
<keyword evidence="1" id="KW-0812">Transmembrane</keyword>
<protein>
    <submittedName>
        <fullName evidence="2">Uncharacterized protein</fullName>
    </submittedName>
</protein>
<dbReference type="OrthoDB" id="1447681at2"/>
<reference evidence="2 3" key="1">
    <citation type="submission" date="2018-10" db="EMBL/GenBank/DDBJ databases">
        <authorList>
            <person name="Chen X."/>
        </authorList>
    </citation>
    <scope>NUCLEOTIDE SEQUENCE [LARGE SCALE GENOMIC DNA]</scope>
    <source>
        <strain evidence="2 3">YIM 102668</strain>
    </source>
</reference>
<sequence>MAQFLGFFAWLFMEFAGFWCIAFLATIPFIWIPMWMNNTRKEKAGIITAEEPRQTIANQEGYTVLFKK</sequence>
<evidence type="ECO:0000313" key="3">
    <source>
        <dbReference type="Proteomes" id="UP000275348"/>
    </source>
</evidence>
<comment type="caution">
    <text evidence="2">The sequence shown here is derived from an EMBL/GenBank/DDBJ whole genome shotgun (WGS) entry which is preliminary data.</text>
</comment>
<keyword evidence="1" id="KW-0472">Membrane</keyword>
<feature type="transmembrane region" description="Helical" evidence="1">
    <location>
        <begin position="6"/>
        <end position="32"/>
    </location>
</feature>
<organism evidence="2 3">
    <name type="scientific">Faecalibacter macacae</name>
    <dbReference type="NCBI Taxonomy" id="1859289"/>
    <lineage>
        <taxon>Bacteria</taxon>
        <taxon>Pseudomonadati</taxon>
        <taxon>Bacteroidota</taxon>
        <taxon>Flavobacteriia</taxon>
        <taxon>Flavobacteriales</taxon>
        <taxon>Weeksellaceae</taxon>
        <taxon>Faecalibacter</taxon>
    </lineage>
</organism>
<dbReference type="EMBL" id="RDOJ01000011">
    <property type="protein sequence ID" value="RLZ09101.1"/>
    <property type="molecule type" value="Genomic_DNA"/>
</dbReference>